<evidence type="ECO:0000256" key="8">
    <source>
        <dbReference type="ARBA" id="ARBA00022741"/>
    </source>
</evidence>
<keyword evidence="8 13" id="KW-0547">Nucleotide-binding</keyword>
<comment type="catalytic activity">
    <reaction evidence="13">
        <text>a lipid A disaccharide + ATP = a lipid IVA + ADP + H(+)</text>
        <dbReference type="Rhea" id="RHEA:67840"/>
        <dbReference type="ChEBI" id="CHEBI:15378"/>
        <dbReference type="ChEBI" id="CHEBI:30616"/>
        <dbReference type="ChEBI" id="CHEBI:176343"/>
        <dbReference type="ChEBI" id="CHEBI:176425"/>
        <dbReference type="ChEBI" id="CHEBI:456216"/>
        <dbReference type="EC" id="2.7.1.130"/>
    </reaction>
</comment>
<comment type="similarity">
    <text evidence="13">Belongs to the LpxK family.</text>
</comment>
<evidence type="ECO:0000256" key="11">
    <source>
        <dbReference type="ARBA" id="ARBA00023098"/>
    </source>
</evidence>
<feature type="transmembrane region" description="Helical" evidence="14">
    <location>
        <begin position="12"/>
        <end position="32"/>
    </location>
</feature>
<dbReference type="SUPFAM" id="SSF52540">
    <property type="entry name" value="P-loop containing nucleoside triphosphate hydrolases"/>
    <property type="match status" value="1"/>
</dbReference>
<keyword evidence="14" id="KW-1133">Transmembrane helix</keyword>
<dbReference type="InterPro" id="IPR027417">
    <property type="entry name" value="P-loop_NTPase"/>
</dbReference>
<evidence type="ECO:0000256" key="3">
    <source>
        <dbReference type="ARBA" id="ARBA00012071"/>
    </source>
</evidence>
<keyword evidence="10 13" id="KW-0067">ATP-binding</keyword>
<evidence type="ECO:0000256" key="1">
    <source>
        <dbReference type="ARBA" id="ARBA00002274"/>
    </source>
</evidence>
<dbReference type="EMBL" id="NXLV01000008">
    <property type="protein sequence ID" value="RDU70594.1"/>
    <property type="molecule type" value="Genomic_DNA"/>
</dbReference>
<proteinExistence type="inferred from homology"/>
<comment type="function">
    <text evidence="1 13">Transfers the gamma-phosphate of ATP to the 4'-position of a tetraacyldisaccharide 1-phosphate intermediate (termed DS-1-P) to form tetraacyldisaccharide 1,4'-bis-phosphate (lipid IVA).</text>
</comment>
<dbReference type="RefSeq" id="WP_115569689.1">
    <property type="nucleotide sequence ID" value="NZ_NXLV01000008.1"/>
</dbReference>
<feature type="binding site" evidence="13">
    <location>
        <begin position="56"/>
        <end position="63"/>
    </location>
    <ligand>
        <name>ATP</name>
        <dbReference type="ChEBI" id="CHEBI:30616"/>
    </ligand>
</feature>
<sequence length="304" mass="35008">MRLIDHYFYQPLWWQKILIFLLLPLSYFYCFISYFKRKLSSNIDFGIPIISIGNLVVGGSGKTPFLIHIAHSLPHLKIGVVSRGYKRKSKGLVVVSEFGKLLCSQEDAGDEPYLIAKSCKNASVIVCKKRKDAILKAKEMGCDVVLLDDGFRFNYKKLNLVLRPKLEPYYPFCLPSGMYREWSKSYSEADYIIKEGVDYTRVVGVENESERMLLITAIANPMRLNEFLPQVVGRVYYPDHSSFDIGELERKMQEHNATSLLVTSKDYVKLEHTSLPLSLLSLKLRVDERIIEKIKNYIKENQCA</sequence>
<dbReference type="OrthoDB" id="9766423at2"/>
<dbReference type="GO" id="GO:0009245">
    <property type="term" value="P:lipid A biosynthetic process"/>
    <property type="evidence" value="ECO:0007669"/>
    <property type="project" value="UniProtKB-UniRule"/>
</dbReference>
<keyword evidence="6 13" id="KW-0441">Lipid A biosynthesis</keyword>
<evidence type="ECO:0000256" key="7">
    <source>
        <dbReference type="ARBA" id="ARBA00022679"/>
    </source>
</evidence>
<evidence type="ECO:0000256" key="4">
    <source>
        <dbReference type="ARBA" id="ARBA00016436"/>
    </source>
</evidence>
<dbReference type="InterPro" id="IPR003758">
    <property type="entry name" value="LpxK"/>
</dbReference>
<evidence type="ECO:0000256" key="2">
    <source>
        <dbReference type="ARBA" id="ARBA00004870"/>
    </source>
</evidence>
<gene>
    <name evidence="13" type="primary">lpxK</name>
    <name evidence="15" type="ORF">CQA58_05330</name>
</gene>
<keyword evidence="11 13" id="KW-0443">Lipid metabolism</keyword>
<dbReference type="NCBIfam" id="NF001892">
    <property type="entry name" value="PRK00652.1-5"/>
    <property type="match status" value="1"/>
</dbReference>
<comment type="caution">
    <text evidence="15">The sequence shown here is derived from an EMBL/GenBank/DDBJ whole genome shotgun (WGS) entry which is preliminary data.</text>
</comment>
<dbReference type="Pfam" id="PF02606">
    <property type="entry name" value="LpxK"/>
    <property type="match status" value="2"/>
</dbReference>
<keyword evidence="16" id="KW-1185">Reference proteome</keyword>
<organism evidence="15 16">
    <name type="scientific">Helicobacter brantae</name>
    <dbReference type="NCBI Taxonomy" id="375927"/>
    <lineage>
        <taxon>Bacteria</taxon>
        <taxon>Pseudomonadati</taxon>
        <taxon>Campylobacterota</taxon>
        <taxon>Epsilonproteobacteria</taxon>
        <taxon>Campylobacterales</taxon>
        <taxon>Helicobacteraceae</taxon>
        <taxon>Helicobacter</taxon>
    </lineage>
</organism>
<evidence type="ECO:0000256" key="9">
    <source>
        <dbReference type="ARBA" id="ARBA00022777"/>
    </source>
</evidence>
<accession>A0A3D8J173</accession>
<keyword evidence="5 13" id="KW-0444">Lipid biosynthesis</keyword>
<dbReference type="GO" id="GO:0005886">
    <property type="term" value="C:plasma membrane"/>
    <property type="evidence" value="ECO:0007669"/>
    <property type="project" value="TreeGrafter"/>
</dbReference>
<evidence type="ECO:0000256" key="12">
    <source>
        <dbReference type="ARBA" id="ARBA00029757"/>
    </source>
</evidence>
<evidence type="ECO:0000256" key="6">
    <source>
        <dbReference type="ARBA" id="ARBA00022556"/>
    </source>
</evidence>
<reference evidence="15 16" key="1">
    <citation type="submission" date="2018-04" db="EMBL/GenBank/DDBJ databases">
        <title>Novel Campyloabacter and Helicobacter Species and Strains.</title>
        <authorList>
            <person name="Mannion A.J."/>
            <person name="Shen Z."/>
            <person name="Fox J.G."/>
        </authorList>
    </citation>
    <scope>NUCLEOTIDE SEQUENCE [LARGE SCALE GENOMIC DNA]</scope>
    <source>
        <strain evidence="15 16">MIT 04-9366</strain>
    </source>
</reference>
<dbReference type="PANTHER" id="PTHR42724:SF1">
    <property type="entry name" value="TETRAACYLDISACCHARIDE 4'-KINASE, MITOCHONDRIAL-RELATED"/>
    <property type="match status" value="1"/>
</dbReference>
<dbReference type="PANTHER" id="PTHR42724">
    <property type="entry name" value="TETRAACYLDISACCHARIDE 4'-KINASE"/>
    <property type="match status" value="1"/>
</dbReference>
<keyword evidence="9 13" id="KW-0418">Kinase</keyword>
<keyword evidence="14" id="KW-0812">Transmembrane</keyword>
<evidence type="ECO:0000256" key="13">
    <source>
        <dbReference type="HAMAP-Rule" id="MF_00409"/>
    </source>
</evidence>
<dbReference type="EC" id="2.7.1.130" evidence="3 13"/>
<evidence type="ECO:0000256" key="14">
    <source>
        <dbReference type="SAM" id="Phobius"/>
    </source>
</evidence>
<keyword evidence="14" id="KW-0472">Membrane</keyword>
<comment type="pathway">
    <text evidence="2 13">Glycolipid biosynthesis; lipid IV(A) biosynthesis; lipid IV(A) from (3R)-3-hydroxytetradecanoyl-[acyl-carrier-protein] and UDP-N-acetyl-alpha-D-glucosamine: step 6/6.</text>
</comment>
<evidence type="ECO:0000256" key="5">
    <source>
        <dbReference type="ARBA" id="ARBA00022516"/>
    </source>
</evidence>
<protein>
    <recommendedName>
        <fullName evidence="4 13">Tetraacyldisaccharide 4'-kinase</fullName>
        <ecNumber evidence="3 13">2.7.1.130</ecNumber>
    </recommendedName>
    <alternativeName>
        <fullName evidence="12 13">Lipid A 4'-kinase</fullName>
    </alternativeName>
</protein>
<keyword evidence="7 13" id="KW-0808">Transferase</keyword>
<dbReference type="GO" id="GO:0005524">
    <property type="term" value="F:ATP binding"/>
    <property type="evidence" value="ECO:0007669"/>
    <property type="project" value="UniProtKB-UniRule"/>
</dbReference>
<dbReference type="GO" id="GO:0009029">
    <property type="term" value="F:lipid-A 4'-kinase activity"/>
    <property type="evidence" value="ECO:0007669"/>
    <property type="project" value="UniProtKB-UniRule"/>
</dbReference>
<dbReference type="HAMAP" id="MF_00409">
    <property type="entry name" value="LpxK"/>
    <property type="match status" value="1"/>
</dbReference>
<dbReference type="Proteomes" id="UP000257045">
    <property type="component" value="Unassembled WGS sequence"/>
</dbReference>
<evidence type="ECO:0000313" key="16">
    <source>
        <dbReference type="Proteomes" id="UP000257045"/>
    </source>
</evidence>
<dbReference type="UniPathway" id="UPA00359">
    <property type="reaction ID" value="UER00482"/>
</dbReference>
<dbReference type="NCBIfam" id="TIGR00682">
    <property type="entry name" value="lpxK"/>
    <property type="match status" value="1"/>
</dbReference>
<evidence type="ECO:0000256" key="10">
    <source>
        <dbReference type="ARBA" id="ARBA00022840"/>
    </source>
</evidence>
<dbReference type="GO" id="GO:0009244">
    <property type="term" value="P:lipopolysaccharide core region biosynthetic process"/>
    <property type="evidence" value="ECO:0007669"/>
    <property type="project" value="TreeGrafter"/>
</dbReference>
<name>A0A3D8J173_9HELI</name>
<dbReference type="AlphaFoldDB" id="A0A3D8J173"/>
<evidence type="ECO:0000313" key="15">
    <source>
        <dbReference type="EMBL" id="RDU70594.1"/>
    </source>
</evidence>